<evidence type="ECO:0000313" key="2">
    <source>
        <dbReference type="EMBL" id="KKQ36798.1"/>
    </source>
</evidence>
<protein>
    <submittedName>
        <fullName evidence="2">Uncharacterized protein</fullName>
    </submittedName>
</protein>
<feature type="non-terminal residue" evidence="2">
    <location>
        <position position="1"/>
    </location>
</feature>
<feature type="region of interest" description="Disordered" evidence="1">
    <location>
        <begin position="1"/>
        <end position="23"/>
    </location>
</feature>
<sequence length="79" mass="9639">KLHKIMDNRNPDKRNKQLDSEHNHYYSPRHGWGKFRNLTRRQYTEHVAMLIEQTVNRTLIDAEIKDEKPFQTNFLKSLF</sequence>
<evidence type="ECO:0000256" key="1">
    <source>
        <dbReference type="SAM" id="MobiDB-lite"/>
    </source>
</evidence>
<evidence type="ECO:0000313" key="3">
    <source>
        <dbReference type="Proteomes" id="UP000034591"/>
    </source>
</evidence>
<dbReference type="Proteomes" id="UP000034591">
    <property type="component" value="Unassembled WGS sequence"/>
</dbReference>
<comment type="caution">
    <text evidence="2">The sequence shown here is derived from an EMBL/GenBank/DDBJ whole genome shotgun (WGS) entry which is preliminary data.</text>
</comment>
<organism evidence="2 3">
    <name type="scientific">Candidatus Woesebacteria bacterium GW2011_GWA1_37_7</name>
    <dbReference type="NCBI Taxonomy" id="1618545"/>
    <lineage>
        <taxon>Bacteria</taxon>
        <taxon>Candidatus Woeseibacteriota</taxon>
    </lineage>
</organism>
<reference evidence="2 3" key="1">
    <citation type="journal article" date="2015" name="Nature">
        <title>rRNA introns, odd ribosomes, and small enigmatic genomes across a large radiation of phyla.</title>
        <authorList>
            <person name="Brown C.T."/>
            <person name="Hug L.A."/>
            <person name="Thomas B.C."/>
            <person name="Sharon I."/>
            <person name="Castelle C.J."/>
            <person name="Singh A."/>
            <person name="Wilkins M.J."/>
            <person name="Williams K.H."/>
            <person name="Banfield J.F."/>
        </authorList>
    </citation>
    <scope>NUCLEOTIDE SEQUENCE [LARGE SCALE GENOMIC DNA]</scope>
</reference>
<name>A0A0G0H0P8_9BACT</name>
<gene>
    <name evidence="2" type="ORF">US53_C0037G0021</name>
</gene>
<dbReference type="EMBL" id="LBTI01000037">
    <property type="protein sequence ID" value="KKQ36798.1"/>
    <property type="molecule type" value="Genomic_DNA"/>
</dbReference>
<proteinExistence type="predicted"/>
<accession>A0A0G0H0P8</accession>
<dbReference type="AlphaFoldDB" id="A0A0G0H0P8"/>